<evidence type="ECO:0000313" key="6">
    <source>
        <dbReference type="Proteomes" id="UP000308705"/>
    </source>
</evidence>
<keyword evidence="2" id="KW-0238">DNA-binding</keyword>
<name>A0A4U3MJZ8_9ACTN</name>
<evidence type="ECO:0000256" key="2">
    <source>
        <dbReference type="ARBA" id="ARBA00023125"/>
    </source>
</evidence>
<dbReference type="Gene3D" id="3.30.70.920">
    <property type="match status" value="1"/>
</dbReference>
<keyword evidence="3" id="KW-0804">Transcription</keyword>
<proteinExistence type="predicted"/>
<evidence type="ECO:0000256" key="3">
    <source>
        <dbReference type="ARBA" id="ARBA00023163"/>
    </source>
</evidence>
<dbReference type="Proteomes" id="UP000308705">
    <property type="component" value="Unassembled WGS sequence"/>
</dbReference>
<dbReference type="InterPro" id="IPR019887">
    <property type="entry name" value="Tscrpt_reg_AsnC/Lrp_C"/>
</dbReference>
<dbReference type="InterPro" id="IPR019888">
    <property type="entry name" value="Tscrpt_reg_AsnC-like"/>
</dbReference>
<dbReference type="InterPro" id="IPR036390">
    <property type="entry name" value="WH_DNA-bd_sf"/>
</dbReference>
<evidence type="ECO:0000256" key="1">
    <source>
        <dbReference type="ARBA" id="ARBA00023015"/>
    </source>
</evidence>
<dbReference type="SMART" id="SM00344">
    <property type="entry name" value="HTH_ASNC"/>
    <property type="match status" value="1"/>
</dbReference>
<dbReference type="InterPro" id="IPR036388">
    <property type="entry name" value="WH-like_DNA-bd_sf"/>
</dbReference>
<dbReference type="Pfam" id="PF13404">
    <property type="entry name" value="HTH_AsnC-type"/>
    <property type="match status" value="1"/>
</dbReference>
<comment type="caution">
    <text evidence="5">The sequence shown here is derived from an EMBL/GenBank/DDBJ whole genome shotgun (WGS) entry which is preliminary data.</text>
</comment>
<dbReference type="GO" id="GO:0005829">
    <property type="term" value="C:cytosol"/>
    <property type="evidence" value="ECO:0007669"/>
    <property type="project" value="TreeGrafter"/>
</dbReference>
<organism evidence="5 6">
    <name type="scientific">Herbidospora galbida</name>
    <dbReference type="NCBI Taxonomy" id="2575442"/>
    <lineage>
        <taxon>Bacteria</taxon>
        <taxon>Bacillati</taxon>
        <taxon>Actinomycetota</taxon>
        <taxon>Actinomycetes</taxon>
        <taxon>Streptosporangiales</taxon>
        <taxon>Streptosporangiaceae</taxon>
        <taxon>Herbidospora</taxon>
    </lineage>
</organism>
<dbReference type="AlphaFoldDB" id="A0A4U3MJZ8"/>
<dbReference type="PANTHER" id="PTHR30154">
    <property type="entry name" value="LEUCINE-RESPONSIVE REGULATORY PROTEIN"/>
    <property type="match status" value="1"/>
</dbReference>
<dbReference type="PROSITE" id="PS50956">
    <property type="entry name" value="HTH_ASNC_2"/>
    <property type="match status" value="1"/>
</dbReference>
<dbReference type="EMBL" id="SZQA01000009">
    <property type="protein sequence ID" value="TKK88912.1"/>
    <property type="molecule type" value="Genomic_DNA"/>
</dbReference>
<accession>A0A4U3MJZ8</accession>
<dbReference type="GO" id="GO:0043565">
    <property type="term" value="F:sequence-specific DNA binding"/>
    <property type="evidence" value="ECO:0007669"/>
    <property type="project" value="InterPro"/>
</dbReference>
<protein>
    <submittedName>
        <fullName evidence="5">Lrp/AsnC family transcriptional regulator</fullName>
    </submittedName>
</protein>
<dbReference type="SUPFAM" id="SSF54909">
    <property type="entry name" value="Dimeric alpha+beta barrel"/>
    <property type="match status" value="1"/>
</dbReference>
<dbReference type="Pfam" id="PF01037">
    <property type="entry name" value="AsnC_trans_reg"/>
    <property type="match status" value="1"/>
</dbReference>
<dbReference type="PRINTS" id="PR00033">
    <property type="entry name" value="HTHASNC"/>
</dbReference>
<evidence type="ECO:0000259" key="4">
    <source>
        <dbReference type="PROSITE" id="PS50956"/>
    </source>
</evidence>
<dbReference type="PANTHER" id="PTHR30154:SF54">
    <property type="entry name" value="POSSIBLE TRANSCRIPTIONAL REGULATORY PROTEIN (PROBABLY LRP_ASNC-FAMILY)"/>
    <property type="match status" value="1"/>
</dbReference>
<feature type="domain" description="HTH asnC-type" evidence="4">
    <location>
        <begin position="1"/>
        <end position="62"/>
    </location>
</feature>
<gene>
    <name evidence="5" type="ORF">FDA94_12005</name>
</gene>
<sequence>MDDIDSAIIAQLQLDARQSNRELARRVGIAASTCLERVRGLHERGVITGYHARLDLSKIGRSVQAIVAAQVRPSSRTVINSFHDWAAPRPEVLEVLVVAGGDDFLIRVAVQDNERLHGFLIDHLAKRKEVVSFRTLVVFQHSATTAITPLLTMT</sequence>
<dbReference type="Gene3D" id="1.10.10.10">
    <property type="entry name" value="Winged helix-like DNA-binding domain superfamily/Winged helix DNA-binding domain"/>
    <property type="match status" value="1"/>
</dbReference>
<dbReference type="InterPro" id="IPR011008">
    <property type="entry name" value="Dimeric_a/b-barrel"/>
</dbReference>
<dbReference type="OrthoDB" id="4411089at2"/>
<dbReference type="SUPFAM" id="SSF46785">
    <property type="entry name" value="Winged helix' DNA-binding domain"/>
    <property type="match status" value="1"/>
</dbReference>
<evidence type="ECO:0000313" key="5">
    <source>
        <dbReference type="EMBL" id="TKK88912.1"/>
    </source>
</evidence>
<dbReference type="InterPro" id="IPR000485">
    <property type="entry name" value="AsnC-type_HTH_dom"/>
</dbReference>
<keyword evidence="6" id="KW-1185">Reference proteome</keyword>
<dbReference type="GO" id="GO:0043200">
    <property type="term" value="P:response to amino acid"/>
    <property type="evidence" value="ECO:0007669"/>
    <property type="project" value="TreeGrafter"/>
</dbReference>
<reference evidence="5 6" key="1">
    <citation type="submission" date="2019-04" db="EMBL/GenBank/DDBJ databases">
        <title>Herbidospora sp. NEAU-GS14.nov., a novel actinomycete isolated from soil.</title>
        <authorList>
            <person name="Han L."/>
        </authorList>
    </citation>
    <scope>NUCLEOTIDE SEQUENCE [LARGE SCALE GENOMIC DNA]</scope>
    <source>
        <strain evidence="5 6">NEAU-GS14</strain>
    </source>
</reference>
<keyword evidence="1" id="KW-0805">Transcription regulation</keyword>